<gene>
    <name evidence="2" type="ORF">PG997_009784</name>
</gene>
<protein>
    <submittedName>
        <fullName evidence="2">Uncharacterized protein</fullName>
    </submittedName>
</protein>
<dbReference type="EMBL" id="JAQQWN010000007">
    <property type="protein sequence ID" value="KAK8075121.1"/>
    <property type="molecule type" value="Genomic_DNA"/>
</dbReference>
<evidence type="ECO:0000313" key="3">
    <source>
        <dbReference type="Proteomes" id="UP001433268"/>
    </source>
</evidence>
<accession>A0ABR1VV47</accession>
<feature type="signal peptide" evidence="1">
    <location>
        <begin position="1"/>
        <end position="18"/>
    </location>
</feature>
<dbReference type="Proteomes" id="UP001433268">
    <property type="component" value="Unassembled WGS sequence"/>
</dbReference>
<feature type="chain" id="PRO_5045520403" evidence="1">
    <location>
        <begin position="19"/>
        <end position="206"/>
    </location>
</feature>
<organism evidence="2 3">
    <name type="scientific">Apiospora hydei</name>
    <dbReference type="NCBI Taxonomy" id="1337664"/>
    <lineage>
        <taxon>Eukaryota</taxon>
        <taxon>Fungi</taxon>
        <taxon>Dikarya</taxon>
        <taxon>Ascomycota</taxon>
        <taxon>Pezizomycotina</taxon>
        <taxon>Sordariomycetes</taxon>
        <taxon>Xylariomycetidae</taxon>
        <taxon>Amphisphaeriales</taxon>
        <taxon>Apiosporaceae</taxon>
        <taxon>Apiospora</taxon>
    </lineage>
</organism>
<keyword evidence="1" id="KW-0732">Signal</keyword>
<comment type="caution">
    <text evidence="2">The sequence shown here is derived from an EMBL/GenBank/DDBJ whole genome shotgun (WGS) entry which is preliminary data.</text>
</comment>
<proteinExistence type="predicted"/>
<dbReference type="GeneID" id="92047159"/>
<evidence type="ECO:0000256" key="1">
    <source>
        <dbReference type="SAM" id="SignalP"/>
    </source>
</evidence>
<name>A0ABR1VV47_9PEZI</name>
<reference evidence="2 3" key="1">
    <citation type="submission" date="2023-01" db="EMBL/GenBank/DDBJ databases">
        <title>Analysis of 21 Apiospora genomes using comparative genomics revels a genus with tremendous synthesis potential of carbohydrate active enzymes and secondary metabolites.</title>
        <authorList>
            <person name="Sorensen T."/>
        </authorList>
    </citation>
    <scope>NUCLEOTIDE SEQUENCE [LARGE SCALE GENOMIC DNA]</scope>
    <source>
        <strain evidence="2 3">CBS 114990</strain>
    </source>
</reference>
<evidence type="ECO:0000313" key="2">
    <source>
        <dbReference type="EMBL" id="KAK8075121.1"/>
    </source>
</evidence>
<sequence>MHFVTSSVVMAGLAVANAAQPAPRITPAPALVNRQDWQNARDSALAAASSAAALASSIDAEFNKRGFFDSDGALFGASMAKAQASAAVAGASIAKAQASAFASLFSDDDDRDEKREVAERSWEDARDAALSAASVAQAEASKLAEQFQKREVADRSWEDTRDAALSAASVAQAEASKIAEQFEKRDWQQEVSVALAKASSWENGEP</sequence>
<dbReference type="RefSeq" id="XP_066666061.1">
    <property type="nucleotide sequence ID" value="XM_066814099.1"/>
</dbReference>
<keyword evidence="3" id="KW-1185">Reference proteome</keyword>